<evidence type="ECO:0000313" key="2">
    <source>
        <dbReference type="EMBL" id="MBC5709880.1"/>
    </source>
</evidence>
<evidence type="ECO:0000256" key="1">
    <source>
        <dbReference type="SAM" id="Phobius"/>
    </source>
</evidence>
<dbReference type="EMBL" id="JACOPB010000008">
    <property type="protein sequence ID" value="MBC5709880.1"/>
    <property type="molecule type" value="Genomic_DNA"/>
</dbReference>
<feature type="transmembrane region" description="Helical" evidence="1">
    <location>
        <begin position="50"/>
        <end position="73"/>
    </location>
</feature>
<feature type="transmembrane region" description="Helical" evidence="1">
    <location>
        <begin position="122"/>
        <end position="146"/>
    </location>
</feature>
<sequence length="149" mass="16079">MKNNLILLKIASSVLIILGAIDIIASTWFIAATLMGSKCWMRVMFVDRGISMITMLVMAILALPKLVTGLLGLKACRLNKAANSGKILGTVSLVLELLYLIGNVRGLVWAVVKNLAVPSSHIPQTAIPMIWSGLVVLALLGFFACYRIL</sequence>
<organism evidence="2 3">
    <name type="scientific">Hungatella hominis</name>
    <dbReference type="NCBI Taxonomy" id="2763050"/>
    <lineage>
        <taxon>Bacteria</taxon>
        <taxon>Bacillati</taxon>
        <taxon>Bacillota</taxon>
        <taxon>Clostridia</taxon>
        <taxon>Lachnospirales</taxon>
        <taxon>Lachnospiraceae</taxon>
        <taxon>Hungatella</taxon>
    </lineage>
</organism>
<proteinExistence type="predicted"/>
<evidence type="ECO:0000313" key="3">
    <source>
        <dbReference type="Proteomes" id="UP000634672"/>
    </source>
</evidence>
<keyword evidence="3" id="KW-1185">Reference proteome</keyword>
<name>A0ABR7H9L2_9FIRM</name>
<keyword evidence="1" id="KW-0472">Membrane</keyword>
<accession>A0ABR7H9L2</accession>
<gene>
    <name evidence="2" type="ORF">H8S75_18135</name>
</gene>
<protein>
    <submittedName>
        <fullName evidence="2">Uncharacterized protein</fullName>
    </submittedName>
</protein>
<keyword evidence="1" id="KW-1133">Transmembrane helix</keyword>
<feature type="transmembrane region" description="Helical" evidence="1">
    <location>
        <begin position="7"/>
        <end position="30"/>
    </location>
</feature>
<dbReference type="Proteomes" id="UP000634672">
    <property type="component" value="Unassembled WGS sequence"/>
</dbReference>
<reference evidence="2 3" key="1">
    <citation type="submission" date="2020-08" db="EMBL/GenBank/DDBJ databases">
        <title>Genome public.</title>
        <authorList>
            <person name="Liu C."/>
            <person name="Sun Q."/>
        </authorList>
    </citation>
    <scope>NUCLEOTIDE SEQUENCE [LARGE SCALE GENOMIC DNA]</scope>
    <source>
        <strain evidence="2 3">NSJ-66</strain>
    </source>
</reference>
<keyword evidence="1" id="KW-0812">Transmembrane</keyword>
<dbReference type="RefSeq" id="WP_187022847.1">
    <property type="nucleotide sequence ID" value="NZ_JACOPB010000008.1"/>
</dbReference>
<comment type="caution">
    <text evidence="2">The sequence shown here is derived from an EMBL/GenBank/DDBJ whole genome shotgun (WGS) entry which is preliminary data.</text>
</comment>